<sequence length="682" mass="73748">MDDAPSSAKLARERDDDSGDEPLAKRARTEPQEEVQVSTSVADGVKNSKGLQGIENWNNTGLDARKITPFQVREIRRIIAGVKKTKSGGHFKDSVSKMWPSLADAYLAKIHDPTDLGELERALREQVYATLGDFKERLALIYTNTLAFNGEYHEITLAGLNVVETVWTKALSRAVTQQPPPPPVEAPAPKPAPVERPASKPKQSQANRRASSTAVSPTDGADQTFALPPGGVPQIRRASTNADGDRPKRAIHPPKSKDIDYSSKSSVAKKHLKPEIQFCDEVLREVMDERNYHLNAAFLVPVDPVALGIPTYFNVIKKPMDLSTISTKLNAGEYTHPKQFQQDMELMFNNCFKFNTNGTPVHVQGKQLKSLFQSEMAKKDQWLAKHASSKPGSTASDGHSDEESEAEVEVAVGGDAAVLAATIATLQEKLQEETTKLNLLYMEDLPNEALIRLQSTVLSTVQQSLLAEKQKYAAMKSDKPVKAKAATKTAKAKGNAGGRKSTGSAAPKKATATAKKPAKKERSWGAAERNQIATALSDPSFSSIEQAISIIKKDTGQAENNAGVLELDIDQLSTTAIQKLWDLCSKAVTGFGRDATADAGRGSSPQADATANSRAPKTKKKNKPMNAREQEERISKLKGIRDQFRAGGGGQAASPKANDSITALTPTAMDDDSSDSSDSEEE</sequence>
<feature type="compositionally biased region" description="Acidic residues" evidence="3">
    <location>
        <begin position="669"/>
        <end position="682"/>
    </location>
</feature>
<dbReference type="Proteomes" id="UP000838763">
    <property type="component" value="Unassembled WGS sequence"/>
</dbReference>
<comment type="caution">
    <text evidence="5">The sequence shown here is derived from an EMBL/GenBank/DDBJ whole genome shotgun (WGS) entry which is preliminary data.</text>
</comment>
<feature type="compositionally biased region" description="Basic and acidic residues" evidence="3">
    <location>
        <begin position="626"/>
        <end position="644"/>
    </location>
</feature>
<feature type="compositionally biased region" description="Low complexity" evidence="3">
    <location>
        <begin position="483"/>
        <end position="493"/>
    </location>
</feature>
<proteinExistence type="predicted"/>
<feature type="compositionally biased region" description="Polar residues" evidence="3">
    <location>
        <begin position="603"/>
        <end position="615"/>
    </location>
</feature>
<dbReference type="GO" id="GO:0006338">
    <property type="term" value="P:chromatin remodeling"/>
    <property type="evidence" value="ECO:0007669"/>
    <property type="project" value="TreeGrafter"/>
</dbReference>
<feature type="region of interest" description="Disordered" evidence="3">
    <location>
        <begin position="174"/>
        <end position="266"/>
    </location>
</feature>
<dbReference type="GO" id="GO:0000785">
    <property type="term" value="C:chromatin"/>
    <property type="evidence" value="ECO:0007669"/>
    <property type="project" value="TreeGrafter"/>
</dbReference>
<dbReference type="InterPro" id="IPR001487">
    <property type="entry name" value="Bromodomain"/>
</dbReference>
<dbReference type="PROSITE" id="PS00633">
    <property type="entry name" value="BROMODOMAIN_1"/>
    <property type="match status" value="1"/>
</dbReference>
<feature type="compositionally biased region" description="Polar residues" evidence="3">
    <location>
        <begin position="201"/>
        <end position="216"/>
    </location>
</feature>
<evidence type="ECO:0000256" key="1">
    <source>
        <dbReference type="ARBA" id="ARBA00023117"/>
    </source>
</evidence>
<dbReference type="GO" id="GO:0005634">
    <property type="term" value="C:nucleus"/>
    <property type="evidence" value="ECO:0007669"/>
    <property type="project" value="TreeGrafter"/>
</dbReference>
<evidence type="ECO:0000313" key="5">
    <source>
        <dbReference type="EMBL" id="CAI4213345.1"/>
    </source>
</evidence>
<keyword evidence="6" id="KW-1185">Reference proteome</keyword>
<dbReference type="GO" id="GO:0006355">
    <property type="term" value="P:regulation of DNA-templated transcription"/>
    <property type="evidence" value="ECO:0007669"/>
    <property type="project" value="TreeGrafter"/>
</dbReference>
<keyword evidence="1 2" id="KW-0103">Bromodomain</keyword>
<feature type="compositionally biased region" description="Low complexity" evidence="3">
    <location>
        <begin position="505"/>
        <end position="515"/>
    </location>
</feature>
<protein>
    <recommendedName>
        <fullName evidence="4">Bromo domain-containing protein</fullName>
    </recommendedName>
</protein>
<dbReference type="PANTHER" id="PTHR22880">
    <property type="entry name" value="FALZ-RELATED BROMODOMAIN-CONTAINING PROTEINS"/>
    <property type="match status" value="1"/>
</dbReference>
<dbReference type="PANTHER" id="PTHR22880:SF225">
    <property type="entry name" value="BROMODOMAIN-CONTAINING PROTEIN BET-1-RELATED"/>
    <property type="match status" value="1"/>
</dbReference>
<feature type="compositionally biased region" description="Basic and acidic residues" evidence="3">
    <location>
        <begin position="22"/>
        <end position="31"/>
    </location>
</feature>
<dbReference type="EMBL" id="CALLCH030000008">
    <property type="protein sequence ID" value="CAI4213345.1"/>
    <property type="molecule type" value="Genomic_DNA"/>
</dbReference>
<dbReference type="PROSITE" id="PS50014">
    <property type="entry name" value="BROMODOMAIN_2"/>
    <property type="match status" value="2"/>
</dbReference>
<dbReference type="InterPro" id="IPR027353">
    <property type="entry name" value="NET_dom"/>
</dbReference>
<dbReference type="Pfam" id="PF00439">
    <property type="entry name" value="Bromodomain"/>
    <property type="match status" value="2"/>
</dbReference>
<gene>
    <name evidence="5" type="ORF">PPNO1_LOCUS3091</name>
</gene>
<feature type="region of interest" description="Disordered" evidence="3">
    <location>
        <begin position="1"/>
        <end position="44"/>
    </location>
</feature>
<dbReference type="InterPro" id="IPR018359">
    <property type="entry name" value="Bromodomain_CS"/>
</dbReference>
<reference evidence="5" key="1">
    <citation type="submission" date="2022-11" db="EMBL/GenBank/DDBJ databases">
        <authorList>
            <person name="Scott C."/>
            <person name="Bruce N."/>
        </authorList>
    </citation>
    <scope>NUCLEOTIDE SEQUENCE</scope>
</reference>
<dbReference type="PRINTS" id="PR00503">
    <property type="entry name" value="BROMODOMAIN"/>
</dbReference>
<feature type="region of interest" description="Disordered" evidence="3">
    <location>
        <begin position="383"/>
        <end position="406"/>
    </location>
</feature>
<evidence type="ECO:0000256" key="2">
    <source>
        <dbReference type="PROSITE-ProRule" id="PRU00035"/>
    </source>
</evidence>
<feature type="domain" description="Bromo" evidence="4">
    <location>
        <begin position="290"/>
        <end position="362"/>
    </location>
</feature>
<feature type="region of interest" description="Disordered" evidence="3">
    <location>
        <begin position="483"/>
        <end position="527"/>
    </location>
</feature>
<feature type="region of interest" description="Disordered" evidence="3">
    <location>
        <begin position="597"/>
        <end position="682"/>
    </location>
</feature>
<dbReference type="OrthoDB" id="784962at2759"/>
<feature type="domain" description="Bromo" evidence="4">
    <location>
        <begin position="83"/>
        <end position="156"/>
    </location>
</feature>
<dbReference type="CDD" id="cd04369">
    <property type="entry name" value="Bromodomain"/>
    <property type="match status" value="1"/>
</dbReference>
<dbReference type="Pfam" id="PF17035">
    <property type="entry name" value="BET"/>
    <property type="match status" value="1"/>
</dbReference>
<dbReference type="CDD" id="cd05499">
    <property type="entry name" value="Bromo_BDF1_2_II"/>
    <property type="match status" value="1"/>
</dbReference>
<organism evidence="5 6">
    <name type="scientific">Parascedosporium putredinis</name>
    <dbReference type="NCBI Taxonomy" id="1442378"/>
    <lineage>
        <taxon>Eukaryota</taxon>
        <taxon>Fungi</taxon>
        <taxon>Dikarya</taxon>
        <taxon>Ascomycota</taxon>
        <taxon>Pezizomycotina</taxon>
        <taxon>Sordariomycetes</taxon>
        <taxon>Hypocreomycetidae</taxon>
        <taxon>Microascales</taxon>
        <taxon>Microascaceae</taxon>
        <taxon>Parascedosporium</taxon>
    </lineage>
</organism>
<dbReference type="AlphaFoldDB" id="A0A9P1M9J0"/>
<dbReference type="InterPro" id="IPR036427">
    <property type="entry name" value="Bromodomain-like_sf"/>
</dbReference>
<feature type="compositionally biased region" description="Pro residues" evidence="3">
    <location>
        <begin position="178"/>
        <end position="194"/>
    </location>
</feature>
<name>A0A9P1M9J0_9PEZI</name>
<evidence type="ECO:0000256" key="3">
    <source>
        <dbReference type="SAM" id="MobiDB-lite"/>
    </source>
</evidence>
<dbReference type="InterPro" id="IPR050935">
    <property type="entry name" value="Bromo_chromatin_reader"/>
</dbReference>
<dbReference type="Gene3D" id="1.20.920.10">
    <property type="entry name" value="Bromodomain-like"/>
    <property type="match status" value="2"/>
</dbReference>
<evidence type="ECO:0000313" key="6">
    <source>
        <dbReference type="Proteomes" id="UP000838763"/>
    </source>
</evidence>
<dbReference type="SMART" id="SM00297">
    <property type="entry name" value="BROMO"/>
    <property type="match status" value="2"/>
</dbReference>
<evidence type="ECO:0000259" key="4">
    <source>
        <dbReference type="PROSITE" id="PS50014"/>
    </source>
</evidence>
<dbReference type="SUPFAM" id="SSF47370">
    <property type="entry name" value="Bromodomain"/>
    <property type="match status" value="2"/>
</dbReference>
<accession>A0A9P1M9J0</accession>